<name>A0A182TH00_9DIPT</name>
<sequence length="154" mass="16078">MSSLLSTSFSLARSCSIDSTVSVACSPSLSSSSYSALKSDLIALSEPSSATLSSSVKHSSSSSRILLCSHQCTEALQVLLRSAGALTPSRATTTVPEAAFDLATIGEGSSDPQVHLEAPEISDASVTHKATIVHRSNRSRREGQLRVRAVACNR</sequence>
<evidence type="ECO:0000313" key="2">
    <source>
        <dbReference type="Proteomes" id="UP000075902"/>
    </source>
</evidence>
<dbReference type="AlphaFoldDB" id="A0A182TH00"/>
<dbReference type="Proteomes" id="UP000075902">
    <property type="component" value="Unassembled WGS sequence"/>
</dbReference>
<reference evidence="2" key="1">
    <citation type="submission" date="2014-01" db="EMBL/GenBank/DDBJ databases">
        <title>The Genome Sequence of Anopheles melas CM1001059_A (V2).</title>
        <authorList>
            <consortium name="The Broad Institute Genomics Platform"/>
            <person name="Neafsey D.E."/>
            <person name="Besansky N."/>
            <person name="Howell P."/>
            <person name="Walton C."/>
            <person name="Young S.K."/>
            <person name="Zeng Q."/>
            <person name="Gargeya S."/>
            <person name="Fitzgerald M."/>
            <person name="Haas B."/>
            <person name="Abouelleil A."/>
            <person name="Allen A.W."/>
            <person name="Alvarado L."/>
            <person name="Arachchi H.M."/>
            <person name="Berlin A.M."/>
            <person name="Chapman S.B."/>
            <person name="Gainer-Dewar J."/>
            <person name="Goldberg J."/>
            <person name="Griggs A."/>
            <person name="Gujja S."/>
            <person name="Hansen M."/>
            <person name="Howarth C."/>
            <person name="Imamovic A."/>
            <person name="Ireland A."/>
            <person name="Larimer J."/>
            <person name="McCowan C."/>
            <person name="Murphy C."/>
            <person name="Pearson M."/>
            <person name="Poon T.W."/>
            <person name="Priest M."/>
            <person name="Roberts A."/>
            <person name="Saif S."/>
            <person name="Shea T."/>
            <person name="Sisk P."/>
            <person name="Sykes S."/>
            <person name="Wortman J."/>
            <person name="Nusbaum C."/>
            <person name="Birren B."/>
        </authorList>
    </citation>
    <scope>NUCLEOTIDE SEQUENCE [LARGE SCALE GENOMIC DNA]</scope>
    <source>
        <strain evidence="2">CM1001059</strain>
    </source>
</reference>
<evidence type="ECO:0000313" key="1">
    <source>
        <dbReference type="EnsemblMetazoa" id="AMEC002145-PA"/>
    </source>
</evidence>
<protein>
    <submittedName>
        <fullName evidence="1">Uncharacterized protein</fullName>
    </submittedName>
</protein>
<dbReference type="EnsemblMetazoa" id="AMEC002145-RA">
    <property type="protein sequence ID" value="AMEC002145-PA"/>
    <property type="gene ID" value="AMEC002145"/>
</dbReference>
<dbReference type="VEuPathDB" id="VectorBase:AMEC002145"/>
<keyword evidence="2" id="KW-1185">Reference proteome</keyword>
<accession>A0A182TH00</accession>
<organism evidence="1 2">
    <name type="scientific">Anopheles melas</name>
    <dbReference type="NCBI Taxonomy" id="34690"/>
    <lineage>
        <taxon>Eukaryota</taxon>
        <taxon>Metazoa</taxon>
        <taxon>Ecdysozoa</taxon>
        <taxon>Arthropoda</taxon>
        <taxon>Hexapoda</taxon>
        <taxon>Insecta</taxon>
        <taxon>Pterygota</taxon>
        <taxon>Neoptera</taxon>
        <taxon>Endopterygota</taxon>
        <taxon>Diptera</taxon>
        <taxon>Nematocera</taxon>
        <taxon>Culicoidea</taxon>
        <taxon>Culicidae</taxon>
        <taxon>Anophelinae</taxon>
        <taxon>Anopheles</taxon>
    </lineage>
</organism>
<reference evidence="1" key="2">
    <citation type="submission" date="2020-05" db="UniProtKB">
        <authorList>
            <consortium name="EnsemblMetazoa"/>
        </authorList>
    </citation>
    <scope>IDENTIFICATION</scope>
    <source>
        <strain evidence="1">CM1001059</strain>
    </source>
</reference>
<proteinExistence type="predicted"/>